<feature type="transmembrane region" description="Helical" evidence="1">
    <location>
        <begin position="42"/>
        <end position="61"/>
    </location>
</feature>
<accession>A0ABT8L626</accession>
<evidence type="ECO:0000313" key="3">
    <source>
        <dbReference type="Proteomes" id="UP001172083"/>
    </source>
</evidence>
<evidence type="ECO:0000256" key="1">
    <source>
        <dbReference type="SAM" id="Phobius"/>
    </source>
</evidence>
<organism evidence="2 3">
    <name type="scientific">Agaribacillus aureus</name>
    <dbReference type="NCBI Taxonomy" id="3051825"/>
    <lineage>
        <taxon>Bacteria</taxon>
        <taxon>Pseudomonadati</taxon>
        <taxon>Bacteroidota</taxon>
        <taxon>Cytophagia</taxon>
        <taxon>Cytophagales</taxon>
        <taxon>Splendidivirgaceae</taxon>
        <taxon>Agaribacillus</taxon>
    </lineage>
</organism>
<protein>
    <submittedName>
        <fullName evidence="2">Uncharacterized protein</fullName>
    </submittedName>
</protein>
<proteinExistence type="predicted"/>
<sequence length="178" mass="19540">MIATIIIILTIILVLVLALKTGILRDPNSCSNPVQRNTYSLGRTQLMLWTTIVFCSYIYLVTKTDWQDIKFTESVALLLGISAGTTVISRSIDKTSGVTQKNSSGTDGCSKGFIIDILSDREGISVHRFQQVIFTLLLVYVYLSGLIINKNFPDLDNYLLVLAGVSAGGYLGVKINEK</sequence>
<comment type="caution">
    <text evidence="2">The sequence shown here is derived from an EMBL/GenBank/DDBJ whole genome shotgun (WGS) entry which is preliminary data.</text>
</comment>
<dbReference type="Proteomes" id="UP001172083">
    <property type="component" value="Unassembled WGS sequence"/>
</dbReference>
<feature type="transmembrane region" description="Helical" evidence="1">
    <location>
        <begin position="131"/>
        <end position="149"/>
    </location>
</feature>
<reference evidence="2" key="1">
    <citation type="submission" date="2023-06" db="EMBL/GenBank/DDBJ databases">
        <title>Genomic of Agaribacillus aureum.</title>
        <authorList>
            <person name="Wang G."/>
        </authorList>
    </citation>
    <scope>NUCLEOTIDE SEQUENCE</scope>
    <source>
        <strain evidence="2">BMA12</strain>
    </source>
</reference>
<dbReference type="EMBL" id="JAUJEB010000002">
    <property type="protein sequence ID" value="MDN5213210.1"/>
    <property type="molecule type" value="Genomic_DNA"/>
</dbReference>
<feature type="transmembrane region" description="Helical" evidence="1">
    <location>
        <begin position="155"/>
        <end position="173"/>
    </location>
</feature>
<keyword evidence="1" id="KW-1133">Transmembrane helix</keyword>
<dbReference type="RefSeq" id="WP_346758550.1">
    <property type="nucleotide sequence ID" value="NZ_JAUJEB010000002.1"/>
</dbReference>
<evidence type="ECO:0000313" key="2">
    <source>
        <dbReference type="EMBL" id="MDN5213210.1"/>
    </source>
</evidence>
<gene>
    <name evidence="2" type="ORF">QQ020_14170</name>
</gene>
<name>A0ABT8L626_9BACT</name>
<keyword evidence="1" id="KW-0812">Transmembrane</keyword>
<keyword evidence="1" id="KW-0472">Membrane</keyword>
<keyword evidence="3" id="KW-1185">Reference proteome</keyword>